<keyword evidence="1" id="KW-0472">Membrane</keyword>
<feature type="transmembrane region" description="Helical" evidence="1">
    <location>
        <begin position="7"/>
        <end position="25"/>
    </location>
</feature>
<comment type="caution">
    <text evidence="2">The sequence shown here is derived from an EMBL/GenBank/DDBJ whole genome shotgun (WGS) entry which is preliminary data.</text>
</comment>
<evidence type="ECO:0000313" key="2">
    <source>
        <dbReference type="EMBL" id="MRI65932.1"/>
    </source>
</evidence>
<keyword evidence="1" id="KW-0812">Transmembrane</keyword>
<dbReference type="Proteomes" id="UP000435187">
    <property type="component" value="Unassembled WGS sequence"/>
</dbReference>
<accession>A0A6N7QXN7</accession>
<evidence type="ECO:0000256" key="1">
    <source>
        <dbReference type="SAM" id="Phobius"/>
    </source>
</evidence>
<sequence>MRKQYNLWAFYLILVCFGLATYSLYSNMKNTWLIAPPNYILLIISLIALILGIVGFKDKRNWWTKTRSWLTVILSSLTTVGLFLVVSFTLFFSSVGANEHIKTVSSTDGNYTIDFYRFDAGAAGSFGVRGELNGPLWFKKRIYLQHNVEQVQAEWKNNDKVSINNHILKLDEGDTYGYQ</sequence>
<name>A0A6N7QXN7_9BACI</name>
<reference evidence="2 3" key="1">
    <citation type="submission" date="2019-10" db="EMBL/GenBank/DDBJ databases">
        <title>Gracilibacillus salitolerans sp. nov., a moderate halophile isolated from a saline soil in northwest China.</title>
        <authorList>
            <person name="Gan L."/>
        </authorList>
    </citation>
    <scope>NUCLEOTIDE SEQUENCE [LARGE SCALE GENOMIC DNA]</scope>
    <source>
        <strain evidence="2 3">TP2-8</strain>
    </source>
</reference>
<feature type="transmembrane region" description="Helical" evidence="1">
    <location>
        <begin position="37"/>
        <end position="56"/>
    </location>
</feature>
<feature type="transmembrane region" description="Helical" evidence="1">
    <location>
        <begin position="68"/>
        <end position="92"/>
    </location>
</feature>
<dbReference type="AlphaFoldDB" id="A0A6N7QXN7"/>
<evidence type="ECO:0000313" key="3">
    <source>
        <dbReference type="Proteomes" id="UP000435187"/>
    </source>
</evidence>
<keyword evidence="1" id="KW-1133">Transmembrane helix</keyword>
<keyword evidence="3" id="KW-1185">Reference proteome</keyword>
<protein>
    <submittedName>
        <fullName evidence="2">Uncharacterized protein</fullName>
    </submittedName>
</protein>
<organism evidence="2 3">
    <name type="scientific">Gracilibacillus thailandensis</name>
    <dbReference type="NCBI Taxonomy" id="563735"/>
    <lineage>
        <taxon>Bacteria</taxon>
        <taxon>Bacillati</taxon>
        <taxon>Bacillota</taxon>
        <taxon>Bacilli</taxon>
        <taxon>Bacillales</taxon>
        <taxon>Bacillaceae</taxon>
        <taxon>Gracilibacillus</taxon>
    </lineage>
</organism>
<dbReference type="RefSeq" id="WP_153834701.1">
    <property type="nucleotide sequence ID" value="NZ_JBHUMW010000018.1"/>
</dbReference>
<proteinExistence type="predicted"/>
<dbReference type="EMBL" id="WJEE01000009">
    <property type="protein sequence ID" value="MRI65932.1"/>
    <property type="molecule type" value="Genomic_DNA"/>
</dbReference>
<dbReference type="InterPro" id="IPR035406">
    <property type="entry name" value="DUF5412"/>
</dbReference>
<gene>
    <name evidence="2" type="ORF">GH885_06175</name>
</gene>
<dbReference type="Pfam" id="PF17428">
    <property type="entry name" value="DUF5412"/>
    <property type="match status" value="1"/>
</dbReference>